<sequence>MPARFTTLNNAISKGLSSMAAKSAVSQIEYWEEQLKDVDVTGVKGIQGDLHSLKSKLTADTIDGEAVKKVLASLAEKTKNISGRVEDQKVSEQLAGVAEGLEQA</sequence>
<dbReference type="AlphaFoldDB" id="A0A6M1SYB1"/>
<evidence type="ECO:0000313" key="1">
    <source>
        <dbReference type="EMBL" id="NGP17701.1"/>
    </source>
</evidence>
<organism evidence="1 2">
    <name type="scientific">Devosia aurantiaca</name>
    <dbReference type="NCBI Taxonomy" id="2714858"/>
    <lineage>
        <taxon>Bacteria</taxon>
        <taxon>Pseudomonadati</taxon>
        <taxon>Pseudomonadota</taxon>
        <taxon>Alphaproteobacteria</taxon>
        <taxon>Hyphomicrobiales</taxon>
        <taxon>Devosiaceae</taxon>
        <taxon>Devosia</taxon>
    </lineage>
</organism>
<dbReference type="Proteomes" id="UP000474802">
    <property type="component" value="Unassembled WGS sequence"/>
</dbReference>
<comment type="caution">
    <text evidence="1">The sequence shown here is derived from an EMBL/GenBank/DDBJ whole genome shotgun (WGS) entry which is preliminary data.</text>
</comment>
<evidence type="ECO:0000313" key="2">
    <source>
        <dbReference type="Proteomes" id="UP000474802"/>
    </source>
</evidence>
<protein>
    <submittedName>
        <fullName evidence="1">Uncharacterized protein</fullName>
    </submittedName>
</protein>
<reference evidence="1 2" key="2">
    <citation type="submission" date="2020-03" db="EMBL/GenBank/DDBJ databases">
        <title>Devosia chinhatensis sp. nov., isolated from a hexachlorocyclohexane (HCH) dump site in India.</title>
        <authorList>
            <person name="Kumar M."/>
            <person name="Lal R."/>
        </authorList>
    </citation>
    <scope>NUCLEOTIDE SEQUENCE [LARGE SCALE GENOMIC DNA]</scope>
    <source>
        <strain evidence="1 2">H239</strain>
    </source>
</reference>
<gene>
    <name evidence="1" type="ORF">G5575_08505</name>
</gene>
<dbReference type="RefSeq" id="WP_164533962.1">
    <property type="nucleotide sequence ID" value="NZ_JAALFG010000002.1"/>
</dbReference>
<name>A0A6M1SYB1_9HYPH</name>
<dbReference type="EMBL" id="JAALFG010000002">
    <property type="protein sequence ID" value="NGP17701.1"/>
    <property type="molecule type" value="Genomic_DNA"/>
</dbReference>
<accession>A0A6M1SYB1</accession>
<proteinExistence type="predicted"/>
<reference evidence="1 2" key="1">
    <citation type="submission" date="2020-02" db="EMBL/GenBank/DDBJ databases">
        <authorList>
            <person name="Khan S.A."/>
            <person name="Jeon C.O."/>
            <person name="Chun B.H."/>
        </authorList>
    </citation>
    <scope>NUCLEOTIDE SEQUENCE [LARGE SCALE GENOMIC DNA]</scope>
    <source>
        <strain evidence="1 2">H239</strain>
    </source>
</reference>
<keyword evidence="2" id="KW-1185">Reference proteome</keyword>